<protein>
    <recommendedName>
        <fullName evidence="3">Secreted protein</fullName>
    </recommendedName>
</protein>
<evidence type="ECO:0008006" key="3">
    <source>
        <dbReference type="Google" id="ProtNLM"/>
    </source>
</evidence>
<comment type="caution">
    <text evidence="1">The sequence shown here is derived from an EMBL/GenBank/DDBJ whole genome shotgun (WGS) entry which is preliminary data.</text>
</comment>
<proteinExistence type="predicted"/>
<dbReference type="Proteomes" id="UP001602245">
    <property type="component" value="Unassembled WGS sequence"/>
</dbReference>
<dbReference type="EMBL" id="JBIAZU010000001">
    <property type="protein sequence ID" value="MFF5289431.1"/>
    <property type="molecule type" value="Genomic_DNA"/>
</dbReference>
<organism evidence="1 2">
    <name type="scientific">Paractinoplanes globisporus</name>
    <dbReference type="NCBI Taxonomy" id="113565"/>
    <lineage>
        <taxon>Bacteria</taxon>
        <taxon>Bacillati</taxon>
        <taxon>Actinomycetota</taxon>
        <taxon>Actinomycetes</taxon>
        <taxon>Micromonosporales</taxon>
        <taxon>Micromonosporaceae</taxon>
        <taxon>Paractinoplanes</taxon>
    </lineage>
</organism>
<evidence type="ECO:0000313" key="1">
    <source>
        <dbReference type="EMBL" id="MFF5289431.1"/>
    </source>
</evidence>
<dbReference type="RefSeq" id="WP_157295286.1">
    <property type="nucleotide sequence ID" value="NZ_JBIAZU010000001.1"/>
</dbReference>
<keyword evidence="2" id="KW-1185">Reference proteome</keyword>
<sequence>MTKKSWSLFAVTTIVPDTVGAAEGRYPCPQVPAGLMGKLLAVVRVAPPSATVLRNSQVTLPSRLA</sequence>
<gene>
    <name evidence="1" type="ORF">ACFY35_08340</name>
</gene>
<reference evidence="1 2" key="1">
    <citation type="submission" date="2024-10" db="EMBL/GenBank/DDBJ databases">
        <title>The Natural Products Discovery Center: Release of the First 8490 Sequenced Strains for Exploring Actinobacteria Biosynthetic Diversity.</title>
        <authorList>
            <person name="Kalkreuter E."/>
            <person name="Kautsar S.A."/>
            <person name="Yang D."/>
            <person name="Bader C.D."/>
            <person name="Teijaro C.N."/>
            <person name="Fluegel L."/>
            <person name="Davis C.M."/>
            <person name="Simpson J.R."/>
            <person name="Lauterbach L."/>
            <person name="Steele A.D."/>
            <person name="Gui C."/>
            <person name="Meng S."/>
            <person name="Li G."/>
            <person name="Viehrig K."/>
            <person name="Ye F."/>
            <person name="Su P."/>
            <person name="Kiefer A.F."/>
            <person name="Nichols A."/>
            <person name="Cepeda A.J."/>
            <person name="Yan W."/>
            <person name="Fan B."/>
            <person name="Jiang Y."/>
            <person name="Adhikari A."/>
            <person name="Zheng C.-J."/>
            <person name="Schuster L."/>
            <person name="Cowan T.M."/>
            <person name="Smanski M.J."/>
            <person name="Chevrette M.G."/>
            <person name="De Carvalho L.P.S."/>
            <person name="Shen B."/>
        </authorList>
    </citation>
    <scope>NUCLEOTIDE SEQUENCE [LARGE SCALE GENOMIC DNA]</scope>
    <source>
        <strain evidence="1 2">NPDC000087</strain>
    </source>
</reference>
<name>A0ABW6W921_9ACTN</name>
<accession>A0ABW6W921</accession>
<evidence type="ECO:0000313" key="2">
    <source>
        <dbReference type="Proteomes" id="UP001602245"/>
    </source>
</evidence>